<sequence length="193" mass="19750">MHESPGVKAGLLGGVTAGSGNGLPPYTYKALPQEDKKPGNGAPLVGILKNGSATASQPDMPTTVLTKNGDIATRIDEVREEEEEDEEDSSQPPKEEAQKDALINEGPSTEHPTPAISEDTADAPGPNESVAEAPSVPPAAATPNGQLEGAVDAPLPVSRGHEPPQNLIKMAPLVTISETNLHEACGSGLGIGM</sequence>
<evidence type="ECO:0000256" key="1">
    <source>
        <dbReference type="SAM" id="MobiDB-lite"/>
    </source>
</evidence>
<gene>
    <name evidence="2" type="primary">Dper\GL17937</name>
    <name evidence="2" type="ORF">Dper_GL17937</name>
</gene>
<dbReference type="OrthoDB" id="5989513at2759"/>
<evidence type="ECO:0000313" key="2">
    <source>
        <dbReference type="EMBL" id="EDW30273.1"/>
    </source>
</evidence>
<dbReference type="HOGENOM" id="CLU_1410185_0_0_1"/>
<keyword evidence="3" id="KW-1185">Reference proteome</keyword>
<feature type="region of interest" description="Disordered" evidence="1">
    <location>
        <begin position="1"/>
        <end position="164"/>
    </location>
</feature>
<proteinExistence type="predicted"/>
<feature type="compositionally biased region" description="Acidic residues" evidence="1">
    <location>
        <begin position="78"/>
        <end position="89"/>
    </location>
</feature>
<feature type="compositionally biased region" description="Low complexity" evidence="1">
    <location>
        <begin position="128"/>
        <end position="141"/>
    </location>
</feature>
<feature type="compositionally biased region" description="Polar residues" evidence="1">
    <location>
        <begin position="51"/>
        <end position="66"/>
    </location>
</feature>
<feature type="compositionally biased region" description="Gly residues" evidence="1">
    <location>
        <begin position="11"/>
        <end position="21"/>
    </location>
</feature>
<protein>
    <submittedName>
        <fullName evidence="2">GL17937</fullName>
    </submittedName>
</protein>
<dbReference type="AlphaFoldDB" id="B4H1S1"/>
<accession>B4H1S1</accession>
<dbReference type="Proteomes" id="UP000008744">
    <property type="component" value="Unassembled WGS sequence"/>
</dbReference>
<dbReference type="PhylomeDB" id="B4H1S1"/>
<reference evidence="2 3" key="1">
    <citation type="journal article" date="2007" name="Nature">
        <title>Evolution of genes and genomes on the Drosophila phylogeny.</title>
        <authorList>
            <consortium name="Drosophila 12 Genomes Consortium"/>
            <person name="Clark A.G."/>
            <person name="Eisen M.B."/>
            <person name="Smith D.R."/>
            <person name="Bergman C.M."/>
            <person name="Oliver B."/>
            <person name="Markow T.A."/>
            <person name="Kaufman T.C."/>
            <person name="Kellis M."/>
            <person name="Gelbart W."/>
            <person name="Iyer V.N."/>
            <person name="Pollard D.A."/>
            <person name="Sackton T.B."/>
            <person name="Larracuente A.M."/>
            <person name="Singh N.D."/>
            <person name="Abad J.P."/>
            <person name="Abt D.N."/>
            <person name="Adryan B."/>
            <person name="Aguade M."/>
            <person name="Akashi H."/>
            <person name="Anderson W.W."/>
            <person name="Aquadro C.F."/>
            <person name="Ardell D.H."/>
            <person name="Arguello R."/>
            <person name="Artieri C.G."/>
            <person name="Barbash D.A."/>
            <person name="Barker D."/>
            <person name="Barsanti P."/>
            <person name="Batterham P."/>
            <person name="Batzoglou S."/>
            <person name="Begun D."/>
            <person name="Bhutkar A."/>
            <person name="Blanco E."/>
            <person name="Bosak S.A."/>
            <person name="Bradley R.K."/>
            <person name="Brand A.D."/>
            <person name="Brent M.R."/>
            <person name="Brooks A.N."/>
            <person name="Brown R.H."/>
            <person name="Butlin R.K."/>
            <person name="Caggese C."/>
            <person name="Calvi B.R."/>
            <person name="Bernardo de Carvalho A."/>
            <person name="Caspi A."/>
            <person name="Castrezana S."/>
            <person name="Celniker S.E."/>
            <person name="Chang J.L."/>
            <person name="Chapple C."/>
            <person name="Chatterji S."/>
            <person name="Chinwalla A."/>
            <person name="Civetta A."/>
            <person name="Clifton S.W."/>
            <person name="Comeron J.M."/>
            <person name="Costello J.C."/>
            <person name="Coyne J.A."/>
            <person name="Daub J."/>
            <person name="David R.G."/>
            <person name="Delcher A.L."/>
            <person name="Delehaunty K."/>
            <person name="Do C.B."/>
            <person name="Ebling H."/>
            <person name="Edwards K."/>
            <person name="Eickbush T."/>
            <person name="Evans J.D."/>
            <person name="Filipski A."/>
            <person name="Findeiss S."/>
            <person name="Freyhult E."/>
            <person name="Fulton L."/>
            <person name="Fulton R."/>
            <person name="Garcia A.C."/>
            <person name="Gardiner A."/>
            <person name="Garfield D.A."/>
            <person name="Garvin B.E."/>
            <person name="Gibson G."/>
            <person name="Gilbert D."/>
            <person name="Gnerre S."/>
            <person name="Godfrey J."/>
            <person name="Good R."/>
            <person name="Gotea V."/>
            <person name="Gravely B."/>
            <person name="Greenberg A.J."/>
            <person name="Griffiths-Jones S."/>
            <person name="Gross S."/>
            <person name="Guigo R."/>
            <person name="Gustafson E.A."/>
            <person name="Haerty W."/>
            <person name="Hahn M.W."/>
            <person name="Halligan D.L."/>
            <person name="Halpern A.L."/>
            <person name="Halter G.M."/>
            <person name="Han M.V."/>
            <person name="Heger A."/>
            <person name="Hillier L."/>
            <person name="Hinrichs A.S."/>
            <person name="Holmes I."/>
            <person name="Hoskins R.A."/>
            <person name="Hubisz M.J."/>
            <person name="Hultmark D."/>
            <person name="Huntley M.A."/>
            <person name="Jaffe D.B."/>
            <person name="Jagadeeshan S."/>
            <person name="Jeck W.R."/>
            <person name="Johnson J."/>
            <person name="Jones C.D."/>
            <person name="Jordan W.C."/>
            <person name="Karpen G.H."/>
            <person name="Kataoka E."/>
            <person name="Keightley P.D."/>
            <person name="Kheradpour P."/>
            <person name="Kirkness E.F."/>
            <person name="Koerich L.B."/>
            <person name="Kristiansen K."/>
            <person name="Kudrna D."/>
            <person name="Kulathinal R.J."/>
            <person name="Kumar S."/>
            <person name="Kwok R."/>
            <person name="Lander E."/>
            <person name="Langley C.H."/>
            <person name="Lapoint R."/>
            <person name="Lazzaro B.P."/>
            <person name="Lee S.J."/>
            <person name="Levesque L."/>
            <person name="Li R."/>
            <person name="Lin C.F."/>
            <person name="Lin M.F."/>
            <person name="Lindblad-Toh K."/>
            <person name="Llopart A."/>
            <person name="Long M."/>
            <person name="Low L."/>
            <person name="Lozovsky E."/>
            <person name="Lu J."/>
            <person name="Luo M."/>
            <person name="Machado C.A."/>
            <person name="Makalowski W."/>
            <person name="Marzo M."/>
            <person name="Matsuda M."/>
            <person name="Matzkin L."/>
            <person name="McAllister B."/>
            <person name="McBride C.S."/>
            <person name="McKernan B."/>
            <person name="McKernan K."/>
            <person name="Mendez-Lago M."/>
            <person name="Minx P."/>
            <person name="Mollenhauer M.U."/>
            <person name="Montooth K."/>
            <person name="Mount S.M."/>
            <person name="Mu X."/>
            <person name="Myers E."/>
            <person name="Negre B."/>
            <person name="Newfeld S."/>
            <person name="Nielsen R."/>
            <person name="Noor M.A."/>
            <person name="O'Grady P."/>
            <person name="Pachter L."/>
            <person name="Papaceit M."/>
            <person name="Parisi M.J."/>
            <person name="Parisi M."/>
            <person name="Parts L."/>
            <person name="Pedersen J.S."/>
            <person name="Pesole G."/>
            <person name="Phillippy A.M."/>
            <person name="Ponting C.P."/>
            <person name="Pop M."/>
            <person name="Porcelli D."/>
            <person name="Powell J.R."/>
            <person name="Prohaska S."/>
            <person name="Pruitt K."/>
            <person name="Puig M."/>
            <person name="Quesneville H."/>
            <person name="Ram K.R."/>
            <person name="Rand D."/>
            <person name="Rasmussen M.D."/>
            <person name="Reed L.K."/>
            <person name="Reenan R."/>
            <person name="Reily A."/>
            <person name="Remington K.A."/>
            <person name="Rieger T.T."/>
            <person name="Ritchie M.G."/>
            <person name="Robin C."/>
            <person name="Rogers Y.H."/>
            <person name="Rohde C."/>
            <person name="Rozas J."/>
            <person name="Rubenfield M.J."/>
            <person name="Ruiz A."/>
            <person name="Russo S."/>
            <person name="Salzberg S.L."/>
            <person name="Sanchez-Gracia A."/>
            <person name="Saranga D.J."/>
            <person name="Sato H."/>
            <person name="Schaeffer S.W."/>
            <person name="Schatz M.C."/>
            <person name="Schlenke T."/>
            <person name="Schwartz R."/>
            <person name="Segarra C."/>
            <person name="Singh R.S."/>
            <person name="Sirot L."/>
            <person name="Sirota M."/>
            <person name="Sisneros N.B."/>
            <person name="Smith C.D."/>
            <person name="Smith T.F."/>
            <person name="Spieth J."/>
            <person name="Stage D.E."/>
            <person name="Stark A."/>
            <person name="Stephan W."/>
            <person name="Strausberg R.L."/>
            <person name="Strempel S."/>
            <person name="Sturgill D."/>
            <person name="Sutton G."/>
            <person name="Sutton G.G."/>
            <person name="Tao W."/>
            <person name="Teichmann S."/>
            <person name="Tobari Y.N."/>
            <person name="Tomimura Y."/>
            <person name="Tsolas J.M."/>
            <person name="Valente V.L."/>
            <person name="Venter E."/>
            <person name="Venter J.C."/>
            <person name="Vicario S."/>
            <person name="Vieira F.G."/>
            <person name="Vilella A.J."/>
            <person name="Villasante A."/>
            <person name="Walenz B."/>
            <person name="Wang J."/>
            <person name="Wasserman M."/>
            <person name="Watts T."/>
            <person name="Wilson D."/>
            <person name="Wilson R.K."/>
            <person name="Wing R.A."/>
            <person name="Wolfner M.F."/>
            <person name="Wong A."/>
            <person name="Wong G.K."/>
            <person name="Wu C.I."/>
            <person name="Wu G."/>
            <person name="Yamamoto D."/>
            <person name="Yang H.P."/>
            <person name="Yang S.P."/>
            <person name="Yorke J.A."/>
            <person name="Yoshida K."/>
            <person name="Zdobnov E."/>
            <person name="Zhang P."/>
            <person name="Zhang Y."/>
            <person name="Zimin A.V."/>
            <person name="Baldwin J."/>
            <person name="Abdouelleil A."/>
            <person name="Abdulkadir J."/>
            <person name="Abebe A."/>
            <person name="Abera B."/>
            <person name="Abreu J."/>
            <person name="Acer S.C."/>
            <person name="Aftuck L."/>
            <person name="Alexander A."/>
            <person name="An P."/>
            <person name="Anderson E."/>
            <person name="Anderson S."/>
            <person name="Arachi H."/>
            <person name="Azer M."/>
            <person name="Bachantsang P."/>
            <person name="Barry A."/>
            <person name="Bayul T."/>
            <person name="Berlin A."/>
            <person name="Bessette D."/>
            <person name="Bloom T."/>
            <person name="Blye J."/>
            <person name="Boguslavskiy L."/>
            <person name="Bonnet C."/>
            <person name="Boukhgalter B."/>
            <person name="Bourzgui I."/>
            <person name="Brown A."/>
            <person name="Cahill P."/>
            <person name="Channer S."/>
            <person name="Cheshatsang Y."/>
            <person name="Chuda L."/>
            <person name="Citroen M."/>
            <person name="Collymore A."/>
            <person name="Cooke P."/>
            <person name="Costello M."/>
            <person name="D'Aco K."/>
            <person name="Daza R."/>
            <person name="De Haan G."/>
            <person name="DeGray S."/>
            <person name="DeMaso C."/>
            <person name="Dhargay N."/>
            <person name="Dooley K."/>
            <person name="Dooley E."/>
            <person name="Doricent M."/>
            <person name="Dorje P."/>
            <person name="Dorjee K."/>
            <person name="Dupes A."/>
            <person name="Elong R."/>
            <person name="Falk J."/>
            <person name="Farina A."/>
            <person name="Faro S."/>
            <person name="Ferguson D."/>
            <person name="Fisher S."/>
            <person name="Foley C.D."/>
            <person name="Franke A."/>
            <person name="Friedrich D."/>
            <person name="Gadbois L."/>
            <person name="Gearin G."/>
            <person name="Gearin C.R."/>
            <person name="Giannoukos G."/>
            <person name="Goode T."/>
            <person name="Graham J."/>
            <person name="Grandbois E."/>
            <person name="Grewal S."/>
            <person name="Gyaltsen K."/>
            <person name="Hafez N."/>
            <person name="Hagos B."/>
            <person name="Hall J."/>
            <person name="Henson C."/>
            <person name="Hollinger A."/>
            <person name="Honan T."/>
            <person name="Huard M.D."/>
            <person name="Hughes L."/>
            <person name="Hurhula B."/>
            <person name="Husby M.E."/>
            <person name="Kamat A."/>
            <person name="Kanga B."/>
            <person name="Kashin S."/>
            <person name="Khazanovich D."/>
            <person name="Kisner P."/>
            <person name="Lance K."/>
            <person name="Lara M."/>
            <person name="Lee W."/>
            <person name="Lennon N."/>
            <person name="Letendre F."/>
            <person name="LeVine R."/>
            <person name="Lipovsky A."/>
            <person name="Liu X."/>
            <person name="Liu J."/>
            <person name="Liu S."/>
            <person name="Lokyitsang T."/>
            <person name="Lokyitsang Y."/>
            <person name="Lubonja R."/>
            <person name="Lui A."/>
            <person name="MacDonald P."/>
            <person name="Magnisalis V."/>
            <person name="Maru K."/>
            <person name="Matthews C."/>
            <person name="McCusker W."/>
            <person name="McDonough S."/>
            <person name="Mehta T."/>
            <person name="Meldrim J."/>
            <person name="Meneus L."/>
            <person name="Mihai O."/>
            <person name="Mihalev A."/>
            <person name="Mihova T."/>
            <person name="Mittelman R."/>
            <person name="Mlenga V."/>
            <person name="Montmayeur A."/>
            <person name="Mulrain L."/>
            <person name="Navidi A."/>
            <person name="Naylor J."/>
            <person name="Negash T."/>
            <person name="Nguyen T."/>
            <person name="Nguyen N."/>
            <person name="Nicol R."/>
            <person name="Norbu C."/>
            <person name="Norbu N."/>
            <person name="Novod N."/>
            <person name="O'Neill B."/>
            <person name="Osman S."/>
            <person name="Markiewicz E."/>
            <person name="Oyono O.L."/>
            <person name="Patti C."/>
            <person name="Phunkhang P."/>
            <person name="Pierre F."/>
            <person name="Priest M."/>
            <person name="Raghuraman S."/>
            <person name="Rege F."/>
            <person name="Reyes R."/>
            <person name="Rise C."/>
            <person name="Rogov P."/>
            <person name="Ross K."/>
            <person name="Ryan E."/>
            <person name="Settipalli S."/>
            <person name="Shea T."/>
            <person name="Sherpa N."/>
            <person name="Shi L."/>
            <person name="Shih D."/>
            <person name="Sparrow T."/>
            <person name="Spaulding J."/>
            <person name="Stalker J."/>
            <person name="Stange-Thomann N."/>
            <person name="Stavropoulos S."/>
            <person name="Stone C."/>
            <person name="Strader C."/>
            <person name="Tesfaye S."/>
            <person name="Thomson T."/>
            <person name="Thoulutsang Y."/>
            <person name="Thoulutsang D."/>
            <person name="Topham K."/>
            <person name="Topping I."/>
            <person name="Tsamla T."/>
            <person name="Vassiliev H."/>
            <person name="Vo A."/>
            <person name="Wangchuk T."/>
            <person name="Wangdi T."/>
            <person name="Weiand M."/>
            <person name="Wilkinson J."/>
            <person name="Wilson A."/>
            <person name="Yadav S."/>
            <person name="Young G."/>
            <person name="Yu Q."/>
            <person name="Zembek L."/>
            <person name="Zhong D."/>
            <person name="Zimmer A."/>
            <person name="Zwirko Z."/>
            <person name="Jaffe D.B."/>
            <person name="Alvarez P."/>
            <person name="Brockman W."/>
            <person name="Butler J."/>
            <person name="Chin C."/>
            <person name="Gnerre S."/>
            <person name="Grabherr M."/>
            <person name="Kleber M."/>
            <person name="Mauceli E."/>
            <person name="MacCallum I."/>
        </authorList>
    </citation>
    <scope>NUCLEOTIDE SEQUENCE [LARGE SCALE GENOMIC DNA]</scope>
    <source>
        <strain evidence="3">MSH-3 / Tucson 14011-0111.49</strain>
    </source>
</reference>
<organism evidence="3">
    <name type="scientific">Drosophila persimilis</name>
    <name type="common">Fruit fly</name>
    <dbReference type="NCBI Taxonomy" id="7234"/>
    <lineage>
        <taxon>Eukaryota</taxon>
        <taxon>Metazoa</taxon>
        <taxon>Ecdysozoa</taxon>
        <taxon>Arthropoda</taxon>
        <taxon>Hexapoda</taxon>
        <taxon>Insecta</taxon>
        <taxon>Pterygota</taxon>
        <taxon>Neoptera</taxon>
        <taxon>Endopterygota</taxon>
        <taxon>Diptera</taxon>
        <taxon>Brachycera</taxon>
        <taxon>Muscomorpha</taxon>
        <taxon>Ephydroidea</taxon>
        <taxon>Drosophilidae</taxon>
        <taxon>Drosophila</taxon>
        <taxon>Sophophora</taxon>
    </lineage>
</organism>
<dbReference type="EMBL" id="CH479203">
    <property type="protein sequence ID" value="EDW30273.1"/>
    <property type="molecule type" value="Genomic_DNA"/>
</dbReference>
<name>B4H1S1_DROPE</name>
<evidence type="ECO:0000313" key="3">
    <source>
        <dbReference type="Proteomes" id="UP000008744"/>
    </source>
</evidence>
<dbReference type="OMA" id="FHEPNEN"/>